<dbReference type="AlphaFoldDB" id="J0WSF2"/>
<dbReference type="Gene3D" id="3.30.710.10">
    <property type="entry name" value="Potassium Channel Kv1.1, Chain A"/>
    <property type="match status" value="1"/>
</dbReference>
<feature type="domain" description="BTB" evidence="1">
    <location>
        <begin position="39"/>
        <end position="108"/>
    </location>
</feature>
<protein>
    <recommendedName>
        <fullName evidence="1">BTB domain-containing protein</fullName>
    </recommendedName>
</protein>
<gene>
    <name evidence="2" type="ORF">AURDEDRAFT_174919</name>
</gene>
<evidence type="ECO:0000313" key="3">
    <source>
        <dbReference type="Proteomes" id="UP000006514"/>
    </source>
</evidence>
<name>J0WSF2_AURST</name>
<dbReference type="SUPFAM" id="SSF54695">
    <property type="entry name" value="POZ domain"/>
    <property type="match status" value="1"/>
</dbReference>
<evidence type="ECO:0000313" key="2">
    <source>
        <dbReference type="EMBL" id="EJD35998.1"/>
    </source>
</evidence>
<dbReference type="KEGG" id="adl:AURDEDRAFT_174919"/>
<dbReference type="PROSITE" id="PS50097">
    <property type="entry name" value="BTB"/>
    <property type="match status" value="1"/>
</dbReference>
<keyword evidence="3" id="KW-1185">Reference proteome</keyword>
<dbReference type="Proteomes" id="UP000006514">
    <property type="component" value="Unassembled WGS sequence"/>
</dbReference>
<organism evidence="2 3">
    <name type="scientific">Auricularia subglabra (strain TFB-10046 / SS5)</name>
    <name type="common">White-rot fungus</name>
    <name type="synonym">Auricularia delicata (strain TFB10046)</name>
    <dbReference type="NCBI Taxonomy" id="717982"/>
    <lineage>
        <taxon>Eukaryota</taxon>
        <taxon>Fungi</taxon>
        <taxon>Dikarya</taxon>
        <taxon>Basidiomycota</taxon>
        <taxon>Agaricomycotina</taxon>
        <taxon>Agaricomycetes</taxon>
        <taxon>Auriculariales</taxon>
        <taxon>Auriculariaceae</taxon>
        <taxon>Auricularia</taxon>
    </lineage>
</organism>
<dbReference type="OrthoDB" id="3157337at2759"/>
<dbReference type="InterPro" id="IPR000210">
    <property type="entry name" value="BTB/POZ_dom"/>
</dbReference>
<accession>J0WSF2</accession>
<dbReference type="Pfam" id="PF00651">
    <property type="entry name" value="BTB"/>
    <property type="match status" value="1"/>
</dbReference>
<dbReference type="EMBL" id="JH687873">
    <property type="protein sequence ID" value="EJD35998.1"/>
    <property type="molecule type" value="Genomic_DNA"/>
</dbReference>
<dbReference type="InParanoid" id="J0WSF2"/>
<sequence length="278" mass="31127">MSQPVTPSASRPPTPVQDALQSIQFIGEAFNSYTSAQDEIVCLRVKNNDFNVSKSRLILRSPVFRDMFALSEGVEGGQERKVVELHDDPEEFKHFLWFIHADPLAGHEFSQAEASPRKCSILLGIASSAHRYQADGVANWAMRTVLSILMGNRRSFSLDGPLAKMLLRTAARFQDSSSESFAVDARDVVCDAIHPDSPGPLSEDPIIAVLAAREVDDTYVLSHAYFYTLQKGNKYWRGDEALSPLDRRRLVCGDLLWRCQIDPACVQGDYFGQVVYRR</sequence>
<dbReference type="InterPro" id="IPR011333">
    <property type="entry name" value="SKP1/BTB/POZ_sf"/>
</dbReference>
<reference evidence="3" key="1">
    <citation type="journal article" date="2012" name="Science">
        <title>The Paleozoic origin of enzymatic lignin decomposition reconstructed from 31 fungal genomes.</title>
        <authorList>
            <person name="Floudas D."/>
            <person name="Binder M."/>
            <person name="Riley R."/>
            <person name="Barry K."/>
            <person name="Blanchette R.A."/>
            <person name="Henrissat B."/>
            <person name="Martinez A.T."/>
            <person name="Otillar R."/>
            <person name="Spatafora J.W."/>
            <person name="Yadav J.S."/>
            <person name="Aerts A."/>
            <person name="Benoit I."/>
            <person name="Boyd A."/>
            <person name="Carlson A."/>
            <person name="Copeland A."/>
            <person name="Coutinho P.M."/>
            <person name="de Vries R.P."/>
            <person name="Ferreira P."/>
            <person name="Findley K."/>
            <person name="Foster B."/>
            <person name="Gaskell J."/>
            <person name="Glotzer D."/>
            <person name="Gorecki P."/>
            <person name="Heitman J."/>
            <person name="Hesse C."/>
            <person name="Hori C."/>
            <person name="Igarashi K."/>
            <person name="Jurgens J.A."/>
            <person name="Kallen N."/>
            <person name="Kersten P."/>
            <person name="Kohler A."/>
            <person name="Kuees U."/>
            <person name="Kumar T.K.A."/>
            <person name="Kuo A."/>
            <person name="LaButti K."/>
            <person name="Larrondo L.F."/>
            <person name="Lindquist E."/>
            <person name="Ling A."/>
            <person name="Lombard V."/>
            <person name="Lucas S."/>
            <person name="Lundell T."/>
            <person name="Martin R."/>
            <person name="McLaughlin D.J."/>
            <person name="Morgenstern I."/>
            <person name="Morin E."/>
            <person name="Murat C."/>
            <person name="Nagy L.G."/>
            <person name="Nolan M."/>
            <person name="Ohm R.A."/>
            <person name="Patyshakuliyeva A."/>
            <person name="Rokas A."/>
            <person name="Ruiz-Duenas F.J."/>
            <person name="Sabat G."/>
            <person name="Salamov A."/>
            <person name="Samejima M."/>
            <person name="Schmutz J."/>
            <person name="Slot J.C."/>
            <person name="St John F."/>
            <person name="Stenlid J."/>
            <person name="Sun H."/>
            <person name="Sun S."/>
            <person name="Syed K."/>
            <person name="Tsang A."/>
            <person name="Wiebenga A."/>
            <person name="Young D."/>
            <person name="Pisabarro A."/>
            <person name="Eastwood D.C."/>
            <person name="Martin F."/>
            <person name="Cullen D."/>
            <person name="Grigoriev I.V."/>
            <person name="Hibbett D.S."/>
        </authorList>
    </citation>
    <scope>NUCLEOTIDE SEQUENCE [LARGE SCALE GENOMIC DNA]</scope>
    <source>
        <strain evidence="3">TFB10046</strain>
    </source>
</reference>
<proteinExistence type="predicted"/>
<evidence type="ECO:0000259" key="1">
    <source>
        <dbReference type="PROSITE" id="PS50097"/>
    </source>
</evidence>